<name>A0A2P2KYB3_RHIMU</name>
<reference evidence="1" key="1">
    <citation type="submission" date="2018-02" db="EMBL/GenBank/DDBJ databases">
        <title>Rhizophora mucronata_Transcriptome.</title>
        <authorList>
            <person name="Meera S.P."/>
            <person name="Sreeshan A."/>
            <person name="Augustine A."/>
        </authorList>
    </citation>
    <scope>NUCLEOTIDE SEQUENCE</scope>
    <source>
        <tissue evidence="1">Leaf</tissue>
    </source>
</reference>
<accession>A0A2P2KYB3</accession>
<dbReference type="EMBL" id="GGEC01030194">
    <property type="protein sequence ID" value="MBX10678.1"/>
    <property type="molecule type" value="Transcribed_RNA"/>
</dbReference>
<protein>
    <submittedName>
        <fullName evidence="1">Uncharacterized protein</fullName>
    </submittedName>
</protein>
<sequence>MFTLCLRCSSCSASLLAPVFKEVIFLGPLHIRNSAAL</sequence>
<evidence type="ECO:0000313" key="1">
    <source>
        <dbReference type="EMBL" id="MBX10678.1"/>
    </source>
</evidence>
<dbReference type="AlphaFoldDB" id="A0A2P2KYB3"/>
<proteinExistence type="predicted"/>
<organism evidence="1">
    <name type="scientific">Rhizophora mucronata</name>
    <name type="common">Asiatic mangrove</name>
    <dbReference type="NCBI Taxonomy" id="61149"/>
    <lineage>
        <taxon>Eukaryota</taxon>
        <taxon>Viridiplantae</taxon>
        <taxon>Streptophyta</taxon>
        <taxon>Embryophyta</taxon>
        <taxon>Tracheophyta</taxon>
        <taxon>Spermatophyta</taxon>
        <taxon>Magnoliopsida</taxon>
        <taxon>eudicotyledons</taxon>
        <taxon>Gunneridae</taxon>
        <taxon>Pentapetalae</taxon>
        <taxon>rosids</taxon>
        <taxon>fabids</taxon>
        <taxon>Malpighiales</taxon>
        <taxon>Rhizophoraceae</taxon>
        <taxon>Rhizophora</taxon>
    </lineage>
</organism>